<name>A0ACB8B467_9AGAM</name>
<reference evidence="1" key="1">
    <citation type="journal article" date="2021" name="New Phytol.">
        <title>Evolutionary innovations through gain and loss of genes in the ectomycorrhizal Boletales.</title>
        <authorList>
            <person name="Wu G."/>
            <person name="Miyauchi S."/>
            <person name="Morin E."/>
            <person name="Kuo A."/>
            <person name="Drula E."/>
            <person name="Varga T."/>
            <person name="Kohler A."/>
            <person name="Feng B."/>
            <person name="Cao Y."/>
            <person name="Lipzen A."/>
            <person name="Daum C."/>
            <person name="Hundley H."/>
            <person name="Pangilinan J."/>
            <person name="Johnson J."/>
            <person name="Barry K."/>
            <person name="LaButti K."/>
            <person name="Ng V."/>
            <person name="Ahrendt S."/>
            <person name="Min B."/>
            <person name="Choi I.G."/>
            <person name="Park H."/>
            <person name="Plett J.M."/>
            <person name="Magnuson J."/>
            <person name="Spatafora J.W."/>
            <person name="Nagy L.G."/>
            <person name="Henrissat B."/>
            <person name="Grigoriev I.V."/>
            <person name="Yang Z.L."/>
            <person name="Xu J."/>
            <person name="Martin F.M."/>
        </authorList>
    </citation>
    <scope>NUCLEOTIDE SEQUENCE</scope>
    <source>
        <strain evidence="1">KUC20120723A-06</strain>
    </source>
</reference>
<gene>
    <name evidence="1" type="ORF">BV22DRAFT_1040694</name>
</gene>
<keyword evidence="2" id="KW-1185">Reference proteome</keyword>
<dbReference type="EMBL" id="MU266642">
    <property type="protein sequence ID" value="KAH7919648.1"/>
    <property type="molecule type" value="Genomic_DNA"/>
</dbReference>
<proteinExistence type="predicted"/>
<accession>A0ACB8B467</accession>
<evidence type="ECO:0000313" key="1">
    <source>
        <dbReference type="EMBL" id="KAH7919648.1"/>
    </source>
</evidence>
<dbReference type="Proteomes" id="UP000790709">
    <property type="component" value="Unassembled WGS sequence"/>
</dbReference>
<sequence>MSYVRCEAARLDSRSIQHSTHIEFLLPNVNMQETLKSGKFGTDSTPSPGSLCYPSCPRLSLRRPPYSDWGI</sequence>
<protein>
    <submittedName>
        <fullName evidence="1">Uncharacterized protein</fullName>
    </submittedName>
</protein>
<evidence type="ECO:0000313" key="2">
    <source>
        <dbReference type="Proteomes" id="UP000790709"/>
    </source>
</evidence>
<organism evidence="1 2">
    <name type="scientific">Leucogyrophana mollusca</name>
    <dbReference type="NCBI Taxonomy" id="85980"/>
    <lineage>
        <taxon>Eukaryota</taxon>
        <taxon>Fungi</taxon>
        <taxon>Dikarya</taxon>
        <taxon>Basidiomycota</taxon>
        <taxon>Agaricomycotina</taxon>
        <taxon>Agaricomycetes</taxon>
        <taxon>Agaricomycetidae</taxon>
        <taxon>Boletales</taxon>
        <taxon>Boletales incertae sedis</taxon>
        <taxon>Leucogyrophana</taxon>
    </lineage>
</organism>
<comment type="caution">
    <text evidence="1">The sequence shown here is derived from an EMBL/GenBank/DDBJ whole genome shotgun (WGS) entry which is preliminary data.</text>
</comment>